<dbReference type="RefSeq" id="WP_042391331.1">
    <property type="nucleotide sequence ID" value="NZ_BBMZ01000010.1"/>
</dbReference>
<dbReference type="Proteomes" id="UP000029462">
    <property type="component" value="Unassembled WGS sequence"/>
</dbReference>
<organism evidence="8 9">
    <name type="scientific">Pseudescherichia vulneris NBRC 102420</name>
    <dbReference type="NCBI Taxonomy" id="1115515"/>
    <lineage>
        <taxon>Bacteria</taxon>
        <taxon>Pseudomonadati</taxon>
        <taxon>Pseudomonadota</taxon>
        <taxon>Gammaproteobacteria</taxon>
        <taxon>Enterobacterales</taxon>
        <taxon>Enterobacteriaceae</taxon>
        <taxon>Pseudescherichia</taxon>
    </lineage>
</organism>
<accession>A0A090V0A0</accession>
<feature type="transmembrane region" description="Helical" evidence="6">
    <location>
        <begin position="190"/>
        <end position="212"/>
    </location>
</feature>
<comment type="caution">
    <text evidence="8">The sequence shown here is derived from an EMBL/GenBank/DDBJ whole genome shotgun (WGS) entry which is preliminary data.</text>
</comment>
<gene>
    <name evidence="8" type="primary">yebZ</name>
    <name evidence="8" type="ORF">EV102420_10_00870</name>
</gene>
<keyword evidence="6" id="KW-0997">Cell inner membrane</keyword>
<proteinExistence type="inferred from homology"/>
<dbReference type="OrthoDB" id="7032707at2"/>
<feature type="domain" description="Copper resistance protein D" evidence="7">
    <location>
        <begin position="184"/>
        <end position="280"/>
    </location>
</feature>
<comment type="similarity">
    <text evidence="6">Belongs to the CopD family.</text>
</comment>
<evidence type="ECO:0000259" key="7">
    <source>
        <dbReference type="Pfam" id="PF05425"/>
    </source>
</evidence>
<dbReference type="GO" id="GO:0006825">
    <property type="term" value="P:copper ion transport"/>
    <property type="evidence" value="ECO:0007669"/>
    <property type="project" value="InterPro"/>
</dbReference>
<evidence type="ECO:0000256" key="5">
    <source>
        <dbReference type="ARBA" id="ARBA00023136"/>
    </source>
</evidence>
<evidence type="ECO:0000256" key="1">
    <source>
        <dbReference type="ARBA" id="ARBA00004651"/>
    </source>
</evidence>
<dbReference type="EMBL" id="BBMZ01000010">
    <property type="protein sequence ID" value="GAL58305.1"/>
    <property type="molecule type" value="Genomic_DNA"/>
</dbReference>
<evidence type="ECO:0000256" key="6">
    <source>
        <dbReference type="RuleBase" id="RU369037"/>
    </source>
</evidence>
<dbReference type="STRING" id="1115515.EV102420_10_00870"/>
<dbReference type="PANTHER" id="PTHR34820">
    <property type="entry name" value="INNER MEMBRANE PROTEIN YEBZ"/>
    <property type="match status" value="1"/>
</dbReference>
<feature type="transmembrane region" description="Helical" evidence="6">
    <location>
        <begin position="116"/>
        <end position="136"/>
    </location>
</feature>
<feature type="transmembrane region" description="Helical" evidence="6">
    <location>
        <begin position="51"/>
        <end position="73"/>
    </location>
</feature>
<keyword evidence="4 6" id="KW-1133">Transmembrane helix</keyword>
<protein>
    <recommendedName>
        <fullName evidence="6">Copper resistance protein D</fullName>
    </recommendedName>
</protein>
<dbReference type="InterPro" id="IPR032694">
    <property type="entry name" value="CopC/D"/>
</dbReference>
<feature type="transmembrane region" description="Helical" evidence="6">
    <location>
        <begin position="266"/>
        <end position="284"/>
    </location>
</feature>
<feature type="transmembrane region" description="Helical" evidence="6">
    <location>
        <begin position="93"/>
        <end position="111"/>
    </location>
</feature>
<reference evidence="8 9" key="1">
    <citation type="submission" date="2014-09" db="EMBL/GenBank/DDBJ databases">
        <title>Whole genome shotgun sequence of Escherichia vulneris NBRC 102420.</title>
        <authorList>
            <person name="Yoshida Y."/>
            <person name="Hosoyama A."/>
            <person name="Tsuchikane K."/>
            <person name="Ohji S."/>
            <person name="Ichikawa N."/>
            <person name="Kimura A."/>
            <person name="Yamazoe A."/>
            <person name="Ezaki T."/>
            <person name="Fujita N."/>
        </authorList>
    </citation>
    <scope>NUCLEOTIDE SEQUENCE [LARGE SCALE GENOMIC DNA]</scope>
    <source>
        <strain evidence="8 9">NBRC 102420</strain>
    </source>
</reference>
<dbReference type="GO" id="GO:0046688">
    <property type="term" value="P:response to copper ion"/>
    <property type="evidence" value="ECO:0007669"/>
    <property type="project" value="UniProtKB-UniRule"/>
</dbReference>
<dbReference type="PANTHER" id="PTHR34820:SF4">
    <property type="entry name" value="INNER MEMBRANE PROTEIN YEBZ"/>
    <property type="match status" value="1"/>
</dbReference>
<keyword evidence="5 6" id="KW-0472">Membrane</keyword>
<comment type="subcellular location">
    <subcellularLocation>
        <location evidence="6">Cell inner membrane</location>
        <topology evidence="6">Multi-pass membrane protein</topology>
    </subcellularLocation>
    <subcellularLocation>
        <location evidence="1">Cell membrane</location>
        <topology evidence="1">Multi-pass membrane protein</topology>
    </subcellularLocation>
</comment>
<sequence>MLALCYVGLRFIHFLSLMLVFGSSAFAHWLADPTIRPALQRRFMPMQRGALALAFFSALLMFAVQGGMMGNGWHDVWQPDIWLAVSETQFGSVWLWQVVLALAALLLGVMYQQGRVLLLVTAQLLLLANTGHAAMHDGVTGVLTRLNYAVHLLCAAAWFGGLLPVLYCMQRVKSHSRLSAINSLMRFSRYGHLAVAGVLLTGIINALLIQGVVLPWHSSYGQLLLVKCALVLLMVMIALVNRYVLVPRFRVQEAQAHAAFIRMTQAEVVLGIVVLATVSLFATLEPF</sequence>
<dbReference type="GO" id="GO:0005886">
    <property type="term" value="C:plasma membrane"/>
    <property type="evidence" value="ECO:0007669"/>
    <property type="project" value="UniProtKB-SubCell"/>
</dbReference>
<dbReference type="AlphaFoldDB" id="A0A090V0A0"/>
<keyword evidence="9" id="KW-1185">Reference proteome</keyword>
<comment type="function">
    <text evidence="6">Involved in copper resistance.</text>
</comment>
<keyword evidence="6" id="KW-0186">Copper</keyword>
<evidence type="ECO:0000256" key="2">
    <source>
        <dbReference type="ARBA" id="ARBA00022475"/>
    </source>
</evidence>
<dbReference type="NCBIfam" id="NF033808">
    <property type="entry name" value="copper_CopD"/>
    <property type="match status" value="1"/>
</dbReference>
<feature type="transmembrane region" description="Helical" evidence="6">
    <location>
        <begin position="224"/>
        <end position="245"/>
    </location>
</feature>
<dbReference type="InterPro" id="IPR008457">
    <property type="entry name" value="Cu-R_CopD_dom"/>
</dbReference>
<dbReference type="eggNOG" id="COG1276">
    <property type="taxonomic scope" value="Bacteria"/>
</dbReference>
<feature type="transmembrane region" description="Helical" evidence="6">
    <location>
        <begin position="148"/>
        <end position="169"/>
    </location>
</feature>
<dbReference type="InterPro" id="IPR047689">
    <property type="entry name" value="CopD"/>
</dbReference>
<keyword evidence="3 6" id="KW-0812">Transmembrane</keyword>
<dbReference type="Pfam" id="PF05425">
    <property type="entry name" value="CopD"/>
    <property type="match status" value="1"/>
</dbReference>
<keyword evidence="2 6" id="KW-1003">Cell membrane</keyword>
<evidence type="ECO:0000256" key="3">
    <source>
        <dbReference type="ARBA" id="ARBA00022692"/>
    </source>
</evidence>
<feature type="transmembrane region" description="Helical" evidence="6">
    <location>
        <begin position="12"/>
        <end position="31"/>
    </location>
</feature>
<evidence type="ECO:0000256" key="4">
    <source>
        <dbReference type="ARBA" id="ARBA00022989"/>
    </source>
</evidence>
<evidence type="ECO:0000313" key="9">
    <source>
        <dbReference type="Proteomes" id="UP000029462"/>
    </source>
</evidence>
<evidence type="ECO:0000313" key="8">
    <source>
        <dbReference type="EMBL" id="GAL58305.1"/>
    </source>
</evidence>
<name>A0A090V0A0_PSEVU</name>